<proteinExistence type="predicted"/>
<gene>
    <name evidence="2" type="ORF">DS909_12975</name>
</gene>
<dbReference type="SUPFAM" id="SSF53474">
    <property type="entry name" value="alpha/beta-Hydrolases"/>
    <property type="match status" value="1"/>
</dbReference>
<feature type="domain" description="AB hydrolase-1" evidence="1">
    <location>
        <begin position="35"/>
        <end position="285"/>
    </location>
</feature>
<dbReference type="InterPro" id="IPR029058">
    <property type="entry name" value="AB_hydrolase_fold"/>
</dbReference>
<dbReference type="InterPro" id="IPR050266">
    <property type="entry name" value="AB_hydrolase_sf"/>
</dbReference>
<protein>
    <submittedName>
        <fullName evidence="2">Alpha/beta hydrolase</fullName>
    </submittedName>
</protein>
<dbReference type="Gene3D" id="3.40.50.1820">
    <property type="entry name" value="alpha/beta hydrolase"/>
    <property type="match status" value="1"/>
</dbReference>
<comment type="caution">
    <text evidence="2">The sequence shown here is derived from an EMBL/GenBank/DDBJ whole genome shotgun (WGS) entry which is preliminary data.</text>
</comment>
<dbReference type="GO" id="GO:0016787">
    <property type="term" value="F:hydrolase activity"/>
    <property type="evidence" value="ECO:0007669"/>
    <property type="project" value="UniProtKB-KW"/>
</dbReference>
<evidence type="ECO:0000313" key="2">
    <source>
        <dbReference type="EMBL" id="RBW53947.1"/>
    </source>
</evidence>
<dbReference type="Proteomes" id="UP000252706">
    <property type="component" value="Unassembled WGS sequence"/>
</dbReference>
<dbReference type="AlphaFoldDB" id="A0A366WXX6"/>
<name>A0A366WXX6_9RHOB</name>
<keyword evidence="2" id="KW-0378">Hydrolase</keyword>
<dbReference type="PANTHER" id="PTHR43798">
    <property type="entry name" value="MONOACYLGLYCEROL LIPASE"/>
    <property type="match status" value="1"/>
</dbReference>
<organism evidence="2 3">
    <name type="scientific">Phaeobacter gallaeciensis</name>
    <dbReference type="NCBI Taxonomy" id="60890"/>
    <lineage>
        <taxon>Bacteria</taxon>
        <taxon>Pseudomonadati</taxon>
        <taxon>Pseudomonadota</taxon>
        <taxon>Alphaproteobacteria</taxon>
        <taxon>Rhodobacterales</taxon>
        <taxon>Roseobacteraceae</taxon>
        <taxon>Phaeobacter</taxon>
    </lineage>
</organism>
<sequence length="297" mass="32153">MTSQDAPVRHSCHLADLTLSYVERHADLRGTGPTLLFAHATGFHARIWDEVIAALPAVHSICVDLRGHGHSTGGPFTDWFDLGRDISAFIDRLDLTNITCVGHSLGGHILAQATIAHPDRVKGLILIDPVIMAPEIYAMAESLFPKGTQHPAAQRKRNFTSVQEMVDRFKDRSPYSLFTPTALETYCTHGLIEHDGALTLACAPEVEASSYMSPMTGAPIHDHLHTITCPVVVLRADTMDLASLGDFTRSPTWPGLAGAVTNGTDIHRPNLSHFMPMQAPDFVAETVSKAIALAPAT</sequence>
<dbReference type="PRINTS" id="PR00111">
    <property type="entry name" value="ABHYDROLASE"/>
</dbReference>
<dbReference type="InterPro" id="IPR000073">
    <property type="entry name" value="AB_hydrolase_1"/>
</dbReference>
<reference evidence="2 3" key="1">
    <citation type="submission" date="2018-07" db="EMBL/GenBank/DDBJ databases">
        <title>Modular assembly of carbohydrate-degrading microbial communities in the ocean.</title>
        <authorList>
            <person name="Enke T.N."/>
            <person name="Datta M.S."/>
            <person name="Schwartzman J.A."/>
            <person name="Cermak N."/>
            <person name="Schmitz D.A."/>
            <person name="Barrere J."/>
            <person name="Cordero O.X."/>
        </authorList>
    </citation>
    <scope>NUCLEOTIDE SEQUENCE [LARGE SCALE GENOMIC DNA]</scope>
    <source>
        <strain evidence="2 3">C3M10</strain>
    </source>
</reference>
<dbReference type="OrthoDB" id="9804723at2"/>
<accession>A0A366WXX6</accession>
<dbReference type="EMBL" id="QOCE01000033">
    <property type="protein sequence ID" value="RBW53947.1"/>
    <property type="molecule type" value="Genomic_DNA"/>
</dbReference>
<evidence type="ECO:0000313" key="3">
    <source>
        <dbReference type="Proteomes" id="UP000252706"/>
    </source>
</evidence>
<evidence type="ECO:0000259" key="1">
    <source>
        <dbReference type="Pfam" id="PF12697"/>
    </source>
</evidence>
<dbReference type="PRINTS" id="PR00412">
    <property type="entry name" value="EPOXHYDRLASE"/>
</dbReference>
<dbReference type="RefSeq" id="WP_113823886.1">
    <property type="nucleotide sequence ID" value="NZ_QOCE01000033.1"/>
</dbReference>
<dbReference type="Pfam" id="PF12697">
    <property type="entry name" value="Abhydrolase_6"/>
    <property type="match status" value="1"/>
</dbReference>
<dbReference type="InterPro" id="IPR000639">
    <property type="entry name" value="Epox_hydrolase-like"/>
</dbReference>